<organism evidence="7 8">
    <name type="scientific">Stella humosa</name>
    <dbReference type="NCBI Taxonomy" id="94"/>
    <lineage>
        <taxon>Bacteria</taxon>
        <taxon>Pseudomonadati</taxon>
        <taxon>Pseudomonadota</taxon>
        <taxon>Alphaproteobacteria</taxon>
        <taxon>Rhodospirillales</taxon>
        <taxon>Stellaceae</taxon>
        <taxon>Stella</taxon>
    </lineage>
</organism>
<keyword evidence="3" id="KW-0479">Metal-binding</keyword>
<name>A0A3N1LHY7_9PROT</name>
<dbReference type="InterPro" id="IPR036374">
    <property type="entry name" value="OxRdtase_Mopterin-bd_sf"/>
</dbReference>
<protein>
    <submittedName>
        <fullName evidence="7">Sulfite dehydrogenase (Cytochrome) subunit SorA apoprotein</fullName>
    </submittedName>
</protein>
<evidence type="ECO:0000256" key="3">
    <source>
        <dbReference type="ARBA" id="ARBA00022723"/>
    </source>
</evidence>
<dbReference type="InterPro" id="IPR005066">
    <property type="entry name" value="MoCF_OxRdtse_dimer"/>
</dbReference>
<evidence type="ECO:0000259" key="6">
    <source>
        <dbReference type="Pfam" id="PF03404"/>
    </source>
</evidence>
<dbReference type="GO" id="GO:0008482">
    <property type="term" value="F:sulfite oxidase activity"/>
    <property type="evidence" value="ECO:0007669"/>
    <property type="project" value="TreeGrafter"/>
</dbReference>
<evidence type="ECO:0000256" key="4">
    <source>
        <dbReference type="ARBA" id="ARBA00023002"/>
    </source>
</evidence>
<sequence length="433" mass="46611">MRRERGIDELYRDDPERADALVFGRRGLLKGAGLAAMGAAVGGAIPFAGNLPTGLVPGAMAQAAAGPKILKMDGKADLVLLGDRPLVAETPEYLLDDDVTPTDKFFIRNNGQVPEPTANPDAWELTIDGEVNTPLKLTLGELKKRFPHVTYRLQLECGGNGRAAFSPEARGNQWTNGGVGNAEWTGVRLRDVLQAAGVKPSAVYTGNYAADPHLSGDASRITLSRGVPIAKAMEEHTILAFAMNGQPLPPVHGFPLRVIAPGYPGSASAKWLTRITLRDREHDGAGMTGTSYRVPKTPMIPGGKADEKDFVILESMPVRAILTNLRNGTELAAGTRKVALRGHAWAGEETVKAVDVSHDFGQTWQACTVDAPPNKYCWQNWRTEMTLPSAGYFEFWVRGTDSRGRMQPAAAANWNPQGYGGNAIQRVAVLIKA</sequence>
<dbReference type="CDD" id="cd02110">
    <property type="entry name" value="SO_family_Moco_dimer"/>
    <property type="match status" value="1"/>
</dbReference>
<evidence type="ECO:0000256" key="2">
    <source>
        <dbReference type="ARBA" id="ARBA00022505"/>
    </source>
</evidence>
<keyword evidence="4" id="KW-0560">Oxidoreductase</keyword>
<dbReference type="InterPro" id="IPR014756">
    <property type="entry name" value="Ig_E-set"/>
</dbReference>
<dbReference type="SUPFAM" id="SSF56524">
    <property type="entry name" value="Oxidoreductase molybdopterin-binding domain"/>
    <property type="match status" value="1"/>
</dbReference>
<dbReference type="PROSITE" id="PS51318">
    <property type="entry name" value="TAT"/>
    <property type="match status" value="1"/>
</dbReference>
<dbReference type="InterPro" id="IPR008335">
    <property type="entry name" value="Mopterin_OxRdtase_euk"/>
</dbReference>
<proteinExistence type="predicted"/>
<feature type="domain" description="Oxidoreductase molybdopterin-binding" evidence="5">
    <location>
        <begin position="113"/>
        <end position="284"/>
    </location>
</feature>
<gene>
    <name evidence="7" type="ORF">EDC65_2740</name>
</gene>
<feature type="domain" description="Moybdenum cofactor oxidoreductase dimerisation" evidence="6">
    <location>
        <begin position="314"/>
        <end position="429"/>
    </location>
</feature>
<dbReference type="Proteomes" id="UP000278222">
    <property type="component" value="Unassembled WGS sequence"/>
</dbReference>
<dbReference type="GO" id="GO:0020037">
    <property type="term" value="F:heme binding"/>
    <property type="evidence" value="ECO:0007669"/>
    <property type="project" value="TreeGrafter"/>
</dbReference>
<dbReference type="EMBL" id="RJKX01000014">
    <property type="protein sequence ID" value="ROP90880.1"/>
    <property type="molecule type" value="Genomic_DNA"/>
</dbReference>
<dbReference type="SUPFAM" id="SSF81296">
    <property type="entry name" value="E set domains"/>
    <property type="match status" value="1"/>
</dbReference>
<dbReference type="Pfam" id="PF03404">
    <property type="entry name" value="Mo-co_dimer"/>
    <property type="match status" value="1"/>
</dbReference>
<dbReference type="Gene3D" id="2.60.40.650">
    <property type="match status" value="1"/>
</dbReference>
<dbReference type="Pfam" id="PF00174">
    <property type="entry name" value="Oxidored_molyb"/>
    <property type="match status" value="1"/>
</dbReference>
<reference evidence="7 8" key="1">
    <citation type="submission" date="2018-11" db="EMBL/GenBank/DDBJ databases">
        <title>Genomic Encyclopedia of Type Strains, Phase IV (KMG-IV): sequencing the most valuable type-strain genomes for metagenomic binning, comparative biology and taxonomic classification.</title>
        <authorList>
            <person name="Goeker M."/>
        </authorList>
    </citation>
    <scope>NUCLEOTIDE SEQUENCE [LARGE SCALE GENOMIC DNA]</scope>
    <source>
        <strain evidence="7 8">DSM 5900</strain>
    </source>
</reference>
<dbReference type="GO" id="GO:0043546">
    <property type="term" value="F:molybdopterin cofactor binding"/>
    <property type="evidence" value="ECO:0007669"/>
    <property type="project" value="TreeGrafter"/>
</dbReference>
<dbReference type="PANTHER" id="PTHR19372:SF7">
    <property type="entry name" value="SULFITE OXIDASE, MITOCHONDRIAL"/>
    <property type="match status" value="1"/>
</dbReference>
<comment type="cofactor">
    <cofactor evidence="1">
        <name>Mo-molybdopterin</name>
        <dbReference type="ChEBI" id="CHEBI:71302"/>
    </cofactor>
</comment>
<dbReference type="GO" id="GO:0006790">
    <property type="term" value="P:sulfur compound metabolic process"/>
    <property type="evidence" value="ECO:0007669"/>
    <property type="project" value="TreeGrafter"/>
</dbReference>
<accession>A0A3N1LHY7</accession>
<keyword evidence="8" id="KW-1185">Reference proteome</keyword>
<dbReference type="AlphaFoldDB" id="A0A3N1LHY7"/>
<dbReference type="Gene3D" id="3.90.420.10">
    <property type="entry name" value="Oxidoreductase, molybdopterin-binding domain"/>
    <property type="match status" value="1"/>
</dbReference>
<dbReference type="GO" id="GO:0030151">
    <property type="term" value="F:molybdenum ion binding"/>
    <property type="evidence" value="ECO:0007669"/>
    <property type="project" value="InterPro"/>
</dbReference>
<evidence type="ECO:0000256" key="1">
    <source>
        <dbReference type="ARBA" id="ARBA00001924"/>
    </source>
</evidence>
<evidence type="ECO:0000259" key="5">
    <source>
        <dbReference type="Pfam" id="PF00174"/>
    </source>
</evidence>
<evidence type="ECO:0000313" key="8">
    <source>
        <dbReference type="Proteomes" id="UP000278222"/>
    </source>
</evidence>
<dbReference type="InterPro" id="IPR000572">
    <property type="entry name" value="OxRdtase_Mopterin-bd_dom"/>
</dbReference>
<comment type="caution">
    <text evidence="7">The sequence shown here is derived from an EMBL/GenBank/DDBJ whole genome shotgun (WGS) entry which is preliminary data.</text>
</comment>
<dbReference type="PRINTS" id="PR00407">
    <property type="entry name" value="EUMOPTERIN"/>
</dbReference>
<dbReference type="PANTHER" id="PTHR19372">
    <property type="entry name" value="SULFITE REDUCTASE"/>
    <property type="match status" value="1"/>
</dbReference>
<dbReference type="RefSeq" id="WP_123690338.1">
    <property type="nucleotide sequence ID" value="NZ_AP019700.1"/>
</dbReference>
<dbReference type="OrthoDB" id="9778777at2"/>
<dbReference type="InterPro" id="IPR006311">
    <property type="entry name" value="TAT_signal"/>
</dbReference>
<evidence type="ECO:0000313" key="7">
    <source>
        <dbReference type="EMBL" id="ROP90880.1"/>
    </source>
</evidence>
<keyword evidence="2" id="KW-0500">Molybdenum</keyword>